<comment type="caution">
    <text evidence="2">The sequence shown here is derived from an EMBL/GenBank/DDBJ whole genome shotgun (WGS) entry which is preliminary data.</text>
</comment>
<keyword evidence="1" id="KW-0472">Membrane</keyword>
<dbReference type="EMBL" id="JAAWVQ010092303">
    <property type="protein sequence ID" value="MBN3279735.1"/>
    <property type="molecule type" value="Genomic_DNA"/>
</dbReference>
<organism evidence="2 3">
    <name type="scientific">Polyodon spathula</name>
    <name type="common">North American paddlefish</name>
    <name type="synonym">Squalus spathula</name>
    <dbReference type="NCBI Taxonomy" id="7913"/>
    <lineage>
        <taxon>Eukaryota</taxon>
        <taxon>Metazoa</taxon>
        <taxon>Chordata</taxon>
        <taxon>Craniata</taxon>
        <taxon>Vertebrata</taxon>
        <taxon>Euteleostomi</taxon>
        <taxon>Actinopterygii</taxon>
        <taxon>Chondrostei</taxon>
        <taxon>Acipenseriformes</taxon>
        <taxon>Polyodontidae</taxon>
        <taxon>Polyodon</taxon>
    </lineage>
</organism>
<feature type="transmembrane region" description="Helical" evidence="1">
    <location>
        <begin position="93"/>
        <end position="109"/>
    </location>
</feature>
<gene>
    <name evidence="2" type="primary">Ch25hl2_4</name>
    <name evidence="2" type="ORF">GTO93_0014096</name>
</gene>
<feature type="non-terminal residue" evidence="2">
    <location>
        <position position="1"/>
    </location>
</feature>
<proteinExistence type="predicted"/>
<dbReference type="Proteomes" id="UP001166093">
    <property type="component" value="Unassembled WGS sequence"/>
</dbReference>
<keyword evidence="1" id="KW-0812">Transmembrane</keyword>
<keyword evidence="3" id="KW-1185">Reference proteome</keyword>
<name>A0ABS2Y0M5_POLSP</name>
<evidence type="ECO:0000256" key="1">
    <source>
        <dbReference type="SAM" id="Phobius"/>
    </source>
</evidence>
<keyword evidence="1" id="KW-1133">Transmembrane helix</keyword>
<protein>
    <submittedName>
        <fullName evidence="2">C25L2 protein</fullName>
    </submittedName>
</protein>
<evidence type="ECO:0000313" key="2">
    <source>
        <dbReference type="EMBL" id="MBN3279735.1"/>
    </source>
</evidence>
<feature type="transmembrane region" description="Helical" evidence="1">
    <location>
        <begin position="51"/>
        <end position="72"/>
    </location>
</feature>
<sequence length="129" mass="15243">MASSRPLACHHQAVEMAIVTLCTLEEPLLQSFWDYLHTNCHDTLRSPLCPVILSVSTYFILFALYTVLDVLAQRWHCINKNRIHPEKLVTWKKIWTTWVFMMFGVWISMDDHYGYDFPWSLHNLVPFSL</sequence>
<reference evidence="2" key="1">
    <citation type="journal article" date="2021" name="Cell">
        <title>Tracing the genetic footprints of vertebrate landing in non-teleost ray-finned fishes.</title>
        <authorList>
            <person name="Bi X."/>
            <person name="Wang K."/>
            <person name="Yang L."/>
            <person name="Pan H."/>
            <person name="Jiang H."/>
            <person name="Wei Q."/>
            <person name="Fang M."/>
            <person name="Yu H."/>
            <person name="Zhu C."/>
            <person name="Cai Y."/>
            <person name="He Y."/>
            <person name="Gan X."/>
            <person name="Zeng H."/>
            <person name="Yu D."/>
            <person name="Zhu Y."/>
            <person name="Jiang H."/>
            <person name="Qiu Q."/>
            <person name="Yang H."/>
            <person name="Zhang Y.E."/>
            <person name="Wang W."/>
            <person name="Zhu M."/>
            <person name="He S."/>
            <person name="Zhang G."/>
        </authorList>
    </citation>
    <scope>NUCLEOTIDE SEQUENCE</scope>
    <source>
        <strain evidence="2">Pddl_001</strain>
    </source>
</reference>
<accession>A0ABS2Y0M5</accession>
<evidence type="ECO:0000313" key="3">
    <source>
        <dbReference type="Proteomes" id="UP001166093"/>
    </source>
</evidence>
<feature type="non-terminal residue" evidence="2">
    <location>
        <position position="129"/>
    </location>
</feature>